<evidence type="ECO:0000313" key="1">
    <source>
        <dbReference type="EMBL" id="MBB5272140.1"/>
    </source>
</evidence>
<dbReference type="AlphaFoldDB" id="A0A7W8M9C6"/>
<dbReference type="RefSeq" id="WP_183967264.1">
    <property type="nucleotide sequence ID" value="NZ_BAABEW010000002.1"/>
</dbReference>
<proteinExistence type="predicted"/>
<gene>
    <name evidence="1" type="ORF">HNQ70_002154</name>
</gene>
<reference evidence="1 2" key="1">
    <citation type="submission" date="2020-08" db="EMBL/GenBank/DDBJ databases">
        <title>Genomic Encyclopedia of Type Strains, Phase IV (KMG-IV): sequencing the most valuable type-strain genomes for metagenomic binning, comparative biology and taxonomic classification.</title>
        <authorList>
            <person name="Goeker M."/>
        </authorList>
    </citation>
    <scope>NUCLEOTIDE SEQUENCE [LARGE SCALE GENOMIC DNA]</scope>
    <source>
        <strain evidence="1 2">DSM 29781</strain>
    </source>
</reference>
<evidence type="ECO:0000313" key="2">
    <source>
        <dbReference type="Proteomes" id="UP000532440"/>
    </source>
</evidence>
<dbReference type="Gene3D" id="3.10.129.10">
    <property type="entry name" value="Hotdog Thioesterase"/>
    <property type="match status" value="1"/>
</dbReference>
<name>A0A7W8M9C6_9BURK</name>
<comment type="caution">
    <text evidence="1">The sequence shown here is derived from an EMBL/GenBank/DDBJ whole genome shotgun (WGS) entry which is preliminary data.</text>
</comment>
<accession>A0A7W8M9C6</accession>
<dbReference type="SUPFAM" id="SSF54637">
    <property type="entry name" value="Thioesterase/thiol ester dehydrase-isomerase"/>
    <property type="match status" value="1"/>
</dbReference>
<dbReference type="InterPro" id="IPR029069">
    <property type="entry name" value="HotDog_dom_sf"/>
</dbReference>
<protein>
    <submittedName>
        <fullName evidence="1">Uncharacterized protein</fullName>
    </submittedName>
</protein>
<dbReference type="Proteomes" id="UP000532440">
    <property type="component" value="Unassembled WGS sequence"/>
</dbReference>
<keyword evidence="2" id="KW-1185">Reference proteome</keyword>
<organism evidence="1 2">
    <name type="scientific">Quisquiliibacterium transsilvanicum</name>
    <dbReference type="NCBI Taxonomy" id="1549638"/>
    <lineage>
        <taxon>Bacteria</taxon>
        <taxon>Pseudomonadati</taxon>
        <taxon>Pseudomonadota</taxon>
        <taxon>Betaproteobacteria</taxon>
        <taxon>Burkholderiales</taxon>
        <taxon>Burkholderiaceae</taxon>
        <taxon>Quisquiliibacterium</taxon>
    </lineage>
</organism>
<dbReference type="EMBL" id="JACHGB010000004">
    <property type="protein sequence ID" value="MBB5272140.1"/>
    <property type="molecule type" value="Genomic_DNA"/>
</dbReference>
<sequence length="132" mass="14315">MSPPLLTFDRFQPGAPLGGHTEAVDERMLGNWRTLYPWDAPAGDALPPGIASVLLMRAYMQALSPRPPGNVHARQSLSLTAAPRLGESVTTAFSCAGKELRRERRYVEVEARATGDGGRPLFAGRMTLIWAA</sequence>